<keyword evidence="1" id="KW-0808">Transferase</keyword>
<dbReference type="EC" id="2.3.1.266" evidence="3"/>
<dbReference type="PROSITE" id="PS51186">
    <property type="entry name" value="GNAT"/>
    <property type="match status" value="1"/>
</dbReference>
<reference evidence="5" key="1">
    <citation type="journal article" date="2021" name="PeerJ">
        <title>Extensive microbial diversity within the chicken gut microbiome revealed by metagenomics and culture.</title>
        <authorList>
            <person name="Gilroy R."/>
            <person name="Ravi A."/>
            <person name="Getino M."/>
            <person name="Pursley I."/>
            <person name="Horton D.L."/>
            <person name="Alikhan N.F."/>
            <person name="Baker D."/>
            <person name="Gharbi K."/>
            <person name="Hall N."/>
            <person name="Watson M."/>
            <person name="Adriaenssens E.M."/>
            <person name="Foster-Nyarko E."/>
            <person name="Jarju S."/>
            <person name="Secka A."/>
            <person name="Antonio M."/>
            <person name="Oren A."/>
            <person name="Chaudhuri R.R."/>
            <person name="La Ragione R."/>
            <person name="Hildebrand F."/>
            <person name="Pallen M.J."/>
        </authorList>
    </citation>
    <scope>NUCLEOTIDE SEQUENCE</scope>
    <source>
        <strain evidence="5">ChiHjej8B7-3636</strain>
    </source>
</reference>
<organism evidence="5 6">
    <name type="scientific">Candidatus Microbacterium stercoravium</name>
    <dbReference type="NCBI Taxonomy" id="2838697"/>
    <lineage>
        <taxon>Bacteria</taxon>
        <taxon>Bacillati</taxon>
        <taxon>Actinomycetota</taxon>
        <taxon>Actinomycetes</taxon>
        <taxon>Micrococcales</taxon>
        <taxon>Microbacteriaceae</taxon>
        <taxon>Microbacterium</taxon>
    </lineage>
</organism>
<feature type="domain" description="N-acetyltransferase" evidence="4">
    <location>
        <begin position="1"/>
        <end position="134"/>
    </location>
</feature>
<comment type="subcellular location">
    <subcellularLocation>
        <location evidence="3">Cytoplasm</location>
    </subcellularLocation>
</comment>
<dbReference type="GO" id="GO:0005737">
    <property type="term" value="C:cytoplasm"/>
    <property type="evidence" value="ECO:0007669"/>
    <property type="project" value="UniProtKB-SubCell"/>
</dbReference>
<gene>
    <name evidence="5" type="primary">rimI</name>
    <name evidence="5" type="ORF">H9800_00845</name>
</gene>
<reference evidence="5" key="2">
    <citation type="submission" date="2021-04" db="EMBL/GenBank/DDBJ databases">
        <authorList>
            <person name="Gilroy R."/>
        </authorList>
    </citation>
    <scope>NUCLEOTIDE SEQUENCE</scope>
    <source>
        <strain evidence="5">ChiHjej8B7-3636</strain>
    </source>
</reference>
<dbReference type="InterPro" id="IPR006464">
    <property type="entry name" value="AcTrfase_RimI/Ard1"/>
</dbReference>
<dbReference type="GO" id="GO:0008999">
    <property type="term" value="F:protein-N-terminal-alanine acetyltransferase activity"/>
    <property type="evidence" value="ECO:0007669"/>
    <property type="project" value="UniProtKB-EC"/>
</dbReference>
<accession>A0A9D2H2G1</accession>
<dbReference type="InterPro" id="IPR000182">
    <property type="entry name" value="GNAT_dom"/>
</dbReference>
<evidence type="ECO:0000256" key="1">
    <source>
        <dbReference type="ARBA" id="ARBA00022679"/>
    </source>
</evidence>
<dbReference type="Pfam" id="PF00583">
    <property type="entry name" value="Acetyltransf_1"/>
    <property type="match status" value="1"/>
</dbReference>
<keyword evidence="2" id="KW-0012">Acyltransferase</keyword>
<evidence type="ECO:0000259" key="4">
    <source>
        <dbReference type="PROSITE" id="PS51186"/>
    </source>
</evidence>
<keyword evidence="5" id="KW-0689">Ribosomal protein</keyword>
<dbReference type="PANTHER" id="PTHR43877">
    <property type="entry name" value="AMINOALKYLPHOSPHONATE N-ACETYLTRANSFERASE-RELATED-RELATED"/>
    <property type="match status" value="1"/>
</dbReference>
<dbReference type="Proteomes" id="UP000824220">
    <property type="component" value="Unassembled WGS sequence"/>
</dbReference>
<comment type="catalytic activity">
    <reaction evidence="3">
        <text>N-terminal L-alanyl-[ribosomal protein bS18] + acetyl-CoA = N-terminal N(alpha)-acetyl-L-alanyl-[ribosomal protein bS18] + CoA + H(+)</text>
        <dbReference type="Rhea" id="RHEA:43756"/>
        <dbReference type="Rhea" id="RHEA-COMP:10676"/>
        <dbReference type="Rhea" id="RHEA-COMP:10677"/>
        <dbReference type="ChEBI" id="CHEBI:15378"/>
        <dbReference type="ChEBI" id="CHEBI:57287"/>
        <dbReference type="ChEBI" id="CHEBI:57288"/>
        <dbReference type="ChEBI" id="CHEBI:64718"/>
        <dbReference type="ChEBI" id="CHEBI:83683"/>
        <dbReference type="EC" id="2.3.1.266"/>
    </reaction>
</comment>
<comment type="function">
    <text evidence="3">Acetylates the N-terminal alanine of ribosomal protein bS18.</text>
</comment>
<evidence type="ECO:0000313" key="6">
    <source>
        <dbReference type="Proteomes" id="UP000824220"/>
    </source>
</evidence>
<keyword evidence="3" id="KW-0963">Cytoplasm</keyword>
<evidence type="ECO:0000256" key="3">
    <source>
        <dbReference type="RuleBase" id="RU363094"/>
    </source>
</evidence>
<protein>
    <recommendedName>
        <fullName evidence="3">[Ribosomal protein bS18]-alanine N-acetyltransferase</fullName>
        <ecNumber evidence="3">2.3.1.266</ecNumber>
    </recommendedName>
</protein>
<dbReference type="AlphaFoldDB" id="A0A9D2H2G1"/>
<dbReference type="Gene3D" id="3.40.630.30">
    <property type="match status" value="1"/>
</dbReference>
<dbReference type="EMBL" id="DXAM01000013">
    <property type="protein sequence ID" value="HJA03397.1"/>
    <property type="molecule type" value="Genomic_DNA"/>
</dbReference>
<comment type="caution">
    <text evidence="5">The sequence shown here is derived from an EMBL/GenBank/DDBJ whole genome shotgun (WGS) entry which is preliminary data.</text>
</comment>
<dbReference type="GO" id="GO:0005840">
    <property type="term" value="C:ribosome"/>
    <property type="evidence" value="ECO:0007669"/>
    <property type="project" value="UniProtKB-KW"/>
</dbReference>
<dbReference type="InterPro" id="IPR016181">
    <property type="entry name" value="Acyl_CoA_acyltransferase"/>
</dbReference>
<evidence type="ECO:0000256" key="2">
    <source>
        <dbReference type="ARBA" id="ARBA00023315"/>
    </source>
</evidence>
<dbReference type="CDD" id="cd04301">
    <property type="entry name" value="NAT_SF"/>
    <property type="match status" value="1"/>
</dbReference>
<proteinExistence type="inferred from homology"/>
<keyword evidence="5" id="KW-0687">Ribonucleoprotein</keyword>
<sequence>MAIENASFPADAWSEQSMRAELESTHGRYIVLDDHGEIDGYAGLRHLPGGRDSDVQTIAVSADARGAGHGRALLTELLRTAAGRRAQEVFLEVRADNPAAQGLYASEGFVEIGRRPRYYQPDDVDAVVMKLDLRAWSAEREVRA</sequence>
<dbReference type="InterPro" id="IPR050832">
    <property type="entry name" value="Bact_Acetyltransf"/>
</dbReference>
<comment type="similarity">
    <text evidence="3">Belongs to the acetyltransferase family. RimI subfamily.</text>
</comment>
<dbReference type="SUPFAM" id="SSF55729">
    <property type="entry name" value="Acyl-CoA N-acyltransferases (Nat)"/>
    <property type="match status" value="1"/>
</dbReference>
<name>A0A9D2H2G1_9MICO</name>
<dbReference type="NCBIfam" id="TIGR01575">
    <property type="entry name" value="rimI"/>
    <property type="match status" value="1"/>
</dbReference>
<evidence type="ECO:0000313" key="5">
    <source>
        <dbReference type="EMBL" id="HJA03397.1"/>
    </source>
</evidence>